<dbReference type="InterPro" id="IPR009081">
    <property type="entry name" value="PP-bd_ACP"/>
</dbReference>
<evidence type="ECO:0000259" key="4">
    <source>
        <dbReference type="PROSITE" id="PS50075"/>
    </source>
</evidence>
<dbReference type="PANTHER" id="PTHR45527:SF1">
    <property type="entry name" value="FATTY ACID SYNTHASE"/>
    <property type="match status" value="1"/>
</dbReference>
<dbReference type="RefSeq" id="WP_195134166.1">
    <property type="nucleotide sequence ID" value="NZ_JADLQX010000096.1"/>
</dbReference>
<dbReference type="InterPro" id="IPR000873">
    <property type="entry name" value="AMP-dep_synth/lig_dom"/>
</dbReference>
<evidence type="ECO:0000256" key="1">
    <source>
        <dbReference type="ARBA" id="ARBA00001957"/>
    </source>
</evidence>
<dbReference type="Gene3D" id="3.30.559.30">
    <property type="entry name" value="Nonribosomal peptide synthetase, condensation domain"/>
    <property type="match status" value="2"/>
</dbReference>
<comment type="caution">
    <text evidence="5">The sequence shown here is derived from an EMBL/GenBank/DDBJ whole genome shotgun (WGS) entry which is preliminary data.</text>
</comment>
<dbReference type="CDD" id="cd17646">
    <property type="entry name" value="A_NRPS_AB3403-like"/>
    <property type="match status" value="1"/>
</dbReference>
<dbReference type="PANTHER" id="PTHR45527">
    <property type="entry name" value="NONRIBOSOMAL PEPTIDE SYNTHETASE"/>
    <property type="match status" value="1"/>
</dbReference>
<dbReference type="PROSITE" id="PS00012">
    <property type="entry name" value="PHOSPHOPANTETHEINE"/>
    <property type="match status" value="1"/>
</dbReference>
<reference evidence="5 6" key="1">
    <citation type="submission" date="2020-10" db="EMBL/GenBank/DDBJ databases">
        <title>Identification of Nocardia species via Next-generation sequencing and recognition of intraspecies genetic diversity.</title>
        <authorList>
            <person name="Li P."/>
            <person name="Li P."/>
            <person name="Lu B."/>
        </authorList>
    </citation>
    <scope>NUCLEOTIDE SEQUENCE [LARGE SCALE GENOMIC DNA]</scope>
    <source>
        <strain evidence="5 6">BJ06-0157</strain>
    </source>
</reference>
<dbReference type="Pfam" id="PF00668">
    <property type="entry name" value="Condensation"/>
    <property type="match status" value="2"/>
</dbReference>
<dbReference type="CDD" id="cd19540">
    <property type="entry name" value="LCL_NRPS-like"/>
    <property type="match status" value="1"/>
</dbReference>
<dbReference type="InterPro" id="IPR006162">
    <property type="entry name" value="Ppantetheine_attach_site"/>
</dbReference>
<dbReference type="NCBIfam" id="TIGR01733">
    <property type="entry name" value="AA-adenyl-dom"/>
    <property type="match status" value="1"/>
</dbReference>
<gene>
    <name evidence="5" type="ORF">IU459_36610</name>
</gene>
<feature type="non-terminal residue" evidence="5">
    <location>
        <position position="1"/>
    </location>
</feature>
<dbReference type="InterPro" id="IPR025110">
    <property type="entry name" value="AMP-bd_C"/>
</dbReference>
<dbReference type="Gene3D" id="3.30.300.30">
    <property type="match status" value="1"/>
</dbReference>
<dbReference type="Gene3D" id="1.10.1200.10">
    <property type="entry name" value="ACP-like"/>
    <property type="match status" value="1"/>
</dbReference>
<evidence type="ECO:0000256" key="2">
    <source>
        <dbReference type="ARBA" id="ARBA00022450"/>
    </source>
</evidence>
<dbReference type="SMART" id="SM00823">
    <property type="entry name" value="PKS_PP"/>
    <property type="match status" value="1"/>
</dbReference>
<evidence type="ECO:0000313" key="5">
    <source>
        <dbReference type="EMBL" id="MBF6302989.1"/>
    </source>
</evidence>
<dbReference type="InterPro" id="IPR020806">
    <property type="entry name" value="PKS_PP-bd"/>
</dbReference>
<sequence>RGVGEPTLLARPDAGREITSLSGEYFFDLDEAATARLTALAASLGVTPNSVLQTAWGIVIGRMTSRDDVLFGTTVSGRPAQLSGVESMVGLFINTVPVRVRFDPSESVRNLLTRTQGEQADLLDHHYVGLADIQSAAGVGGLFDTLVVFESYPVDAAGLQAQAADIDGMAVVGLDAADATHYPLTLIAQLDSRLRVRAGYLRDLFDEQTVRRIADRLTRVLTAISTEPDVCVGDIELLDAAERDLVVSGWNDTEFDVDSAVLPGRSASSTALTLVSMFYDQVERTPEATAITFEGTSLSYAEFSWRVNQLARWLIARGVGAESYVALGMRRSIDLVVGMYAVAVAGGAYVPLDPDHPAERTEYILATADPVCVLTSGSDLDIDTAQVRIDLLDLKGLSEAPVTDADRRAPLRGSNTAYVIFTSGSTGRPKGVAVSHAAIVNRLVWMQTAYQLRADDVVLQKTPATFDVSVWEFFWPLQIGARLVVAKPDGHRDPAYLAEVISAERVSVTHFVPSMLAVFVADAAAARCGSLRLVFASGEALPPKPAHRLRELTGAALHNLYGPTEAAVDVTFHEVVDADTETVPIGAPVFNTQVYVLDARLRPVPVGVAGELYLAGAQLARGYVARPDLTGDRFVANPYGERGARMYRTGDLVAWTENGELEYLGRTDFQVKLRGLRIELGEIESALTALESVAQAVVVVRTDERTGDQLVAYLVADPDRVVDVESVKAELGARLPGYMVPTAYVVLDEFPLNASGKLDRKALPEPVFEAKVFRAPATPVQEIVADTFAEVLGVQRVGLDDDFFELGGNSLVATQVAARLGEALDTQVPVRVLFEASTVAALAAKVESAAGQGGRAPLVARERPELVPLSLAQQRMWFLNRFDPDSAVDNIPAAVRLSGLLDRQALQIAVADVLARHESLRTFYPEVDGAAHQQTVPTAKVIPDLTPIDVTEAELPQALSRLVGTAFDVTAEVPFRARLFEISPTEYVLALVVHHISADGFSMGPLTRDVMTAYGARVDGGEPAWRPLEVQYADFALWQRQVLGAEDDPSSVIAEQISFWSDTLRGLPEQLDLPADRPRPAVASARGATHTFEIDAETHAQLTELARMKGATLFMVAHTALAVLLSRLSGEDDIAIGTPVAGRGERALDDLVGMFVNTLVLRTPIEPDATFTELLRAVRATDIAAFGHADLPFERLVEILNPARSQARHPLFQVMLSFQNTGQTTLELPGLTVSGVDLPIDVAKFDLQLVLSERAAAPAGTTNGTGPAPAGITAELIYATDLFDPATMAEFGRRFGRLLKAIAAEPDLPIGDIALLDQQERVKVVWQWNATAYAVDPSATLVSLFEAQVARTPDSPAVTFEGTSLSYAEFAGRVHRLARWLKSNGVGPESYVALGMRRSIDLVVGMYAVNAAGGAYVPLDPDHPAERIDYILETARPVCVLTSGSDLETTVSRQVRIDQLELSEFSGEPLTDADRHKPLRPANTAYVIFTSGSTGRPKGVAVSHAAIVNRLVWMHAEYGLAAYDVVLQKTPATFDVSVWEFFWPLQVGARLV</sequence>
<keyword evidence="6" id="KW-1185">Reference proteome</keyword>
<feature type="domain" description="Carrier" evidence="4">
    <location>
        <begin position="775"/>
        <end position="850"/>
    </location>
</feature>
<dbReference type="SUPFAM" id="SSF56801">
    <property type="entry name" value="Acetyl-CoA synthetase-like"/>
    <property type="match status" value="2"/>
</dbReference>
<dbReference type="Pfam" id="PF00501">
    <property type="entry name" value="AMP-binding"/>
    <property type="match status" value="2"/>
</dbReference>
<dbReference type="Gene3D" id="3.30.559.10">
    <property type="entry name" value="Chloramphenicol acetyltransferase-like domain"/>
    <property type="match status" value="2"/>
</dbReference>
<dbReference type="SUPFAM" id="SSF52777">
    <property type="entry name" value="CoA-dependent acyltransferases"/>
    <property type="match status" value="3"/>
</dbReference>
<dbReference type="Pfam" id="PF13193">
    <property type="entry name" value="AMP-binding_C"/>
    <property type="match status" value="1"/>
</dbReference>
<accession>A0ABS0D2G6</accession>
<dbReference type="Pfam" id="PF00550">
    <property type="entry name" value="PP-binding"/>
    <property type="match status" value="1"/>
</dbReference>
<dbReference type="Proteomes" id="UP000702209">
    <property type="component" value="Unassembled WGS sequence"/>
</dbReference>
<organism evidence="5 6">
    <name type="scientific">Nocardia amamiensis</name>
    <dbReference type="NCBI Taxonomy" id="404578"/>
    <lineage>
        <taxon>Bacteria</taxon>
        <taxon>Bacillati</taxon>
        <taxon>Actinomycetota</taxon>
        <taxon>Actinomycetes</taxon>
        <taxon>Mycobacteriales</taxon>
        <taxon>Nocardiaceae</taxon>
        <taxon>Nocardia</taxon>
    </lineage>
</organism>
<dbReference type="PROSITE" id="PS50075">
    <property type="entry name" value="CARRIER"/>
    <property type="match status" value="1"/>
</dbReference>
<protein>
    <submittedName>
        <fullName evidence="5">Amino acid adenylation domain-containing protein</fullName>
    </submittedName>
</protein>
<dbReference type="InterPro" id="IPR023213">
    <property type="entry name" value="CAT-like_dom_sf"/>
</dbReference>
<feature type="non-terminal residue" evidence="5">
    <location>
        <position position="1552"/>
    </location>
</feature>
<name>A0ABS0D2G6_9NOCA</name>
<dbReference type="InterPro" id="IPR036736">
    <property type="entry name" value="ACP-like_sf"/>
</dbReference>
<dbReference type="Gene3D" id="3.40.50.980">
    <property type="match status" value="4"/>
</dbReference>
<evidence type="ECO:0000256" key="3">
    <source>
        <dbReference type="ARBA" id="ARBA00022553"/>
    </source>
</evidence>
<dbReference type="Gene3D" id="2.30.38.10">
    <property type="entry name" value="Luciferase, Domain 3"/>
    <property type="match status" value="1"/>
</dbReference>
<dbReference type="PROSITE" id="PS00455">
    <property type="entry name" value="AMP_BINDING"/>
    <property type="match status" value="2"/>
</dbReference>
<keyword evidence="3" id="KW-0597">Phosphoprotein</keyword>
<dbReference type="InterPro" id="IPR020845">
    <property type="entry name" value="AMP-binding_CS"/>
</dbReference>
<dbReference type="EMBL" id="JADLQX010000096">
    <property type="protein sequence ID" value="MBF6302989.1"/>
    <property type="molecule type" value="Genomic_DNA"/>
</dbReference>
<dbReference type="InterPro" id="IPR001242">
    <property type="entry name" value="Condensation_dom"/>
</dbReference>
<comment type="cofactor">
    <cofactor evidence="1">
        <name>pantetheine 4'-phosphate</name>
        <dbReference type="ChEBI" id="CHEBI:47942"/>
    </cofactor>
</comment>
<evidence type="ECO:0000313" key="6">
    <source>
        <dbReference type="Proteomes" id="UP000702209"/>
    </source>
</evidence>
<proteinExistence type="predicted"/>
<dbReference type="InterPro" id="IPR010071">
    <property type="entry name" value="AA_adenyl_dom"/>
</dbReference>
<dbReference type="InterPro" id="IPR045851">
    <property type="entry name" value="AMP-bd_C_sf"/>
</dbReference>
<keyword evidence="2" id="KW-0596">Phosphopantetheine</keyword>
<dbReference type="SUPFAM" id="SSF47336">
    <property type="entry name" value="ACP-like"/>
    <property type="match status" value="1"/>
</dbReference>